<protein>
    <submittedName>
        <fullName evidence="2">Uncharacterized protein</fullName>
    </submittedName>
</protein>
<dbReference type="PANTHER" id="PTHR33689">
    <property type="entry name" value="FAS-BINDING FACTOR 1"/>
    <property type="match status" value="1"/>
</dbReference>
<organism evidence="2 3">
    <name type="scientific">Teladorsagia circumcincta</name>
    <name type="common">Brown stomach worm</name>
    <name type="synonym">Ostertagia circumcincta</name>
    <dbReference type="NCBI Taxonomy" id="45464"/>
    <lineage>
        <taxon>Eukaryota</taxon>
        <taxon>Metazoa</taxon>
        <taxon>Ecdysozoa</taxon>
        <taxon>Nematoda</taxon>
        <taxon>Chromadorea</taxon>
        <taxon>Rhabditida</taxon>
        <taxon>Rhabditina</taxon>
        <taxon>Rhabditomorpha</taxon>
        <taxon>Strongyloidea</taxon>
        <taxon>Trichostrongylidae</taxon>
        <taxon>Teladorsagia</taxon>
    </lineage>
</organism>
<dbReference type="PANTHER" id="PTHR33689:SF1">
    <property type="entry name" value="FAS-BINDING FACTOR 1"/>
    <property type="match status" value="1"/>
</dbReference>
<dbReference type="AlphaFoldDB" id="A0A2G9T9Y1"/>
<feature type="non-terminal residue" evidence="2">
    <location>
        <position position="145"/>
    </location>
</feature>
<dbReference type="OrthoDB" id="8195456at2759"/>
<reference evidence="2 3" key="1">
    <citation type="submission" date="2015-09" db="EMBL/GenBank/DDBJ databases">
        <title>Draft genome of the parasitic nematode Teladorsagia circumcincta isolate WARC Sus (inbred).</title>
        <authorList>
            <person name="Mitreva M."/>
        </authorList>
    </citation>
    <scope>NUCLEOTIDE SEQUENCE [LARGE SCALE GENOMIC DNA]</scope>
    <source>
        <strain evidence="2 3">S</strain>
    </source>
</reference>
<dbReference type="EMBL" id="KZ392692">
    <property type="protein sequence ID" value="PIO54769.1"/>
    <property type="molecule type" value="Genomic_DNA"/>
</dbReference>
<evidence type="ECO:0000313" key="3">
    <source>
        <dbReference type="Proteomes" id="UP000230423"/>
    </source>
</evidence>
<feature type="non-terminal residue" evidence="2">
    <location>
        <position position="1"/>
    </location>
</feature>
<name>A0A2G9T9Y1_TELCI</name>
<dbReference type="Proteomes" id="UP000230423">
    <property type="component" value="Unassembled WGS sequence"/>
</dbReference>
<keyword evidence="1" id="KW-0175">Coiled coil</keyword>
<evidence type="ECO:0000256" key="1">
    <source>
        <dbReference type="SAM" id="Coils"/>
    </source>
</evidence>
<dbReference type="GO" id="GO:0090162">
    <property type="term" value="P:establishment of epithelial cell polarity"/>
    <property type="evidence" value="ECO:0007669"/>
    <property type="project" value="InterPro"/>
</dbReference>
<dbReference type="GO" id="GO:0097539">
    <property type="term" value="C:ciliary transition fiber"/>
    <property type="evidence" value="ECO:0007669"/>
    <property type="project" value="InterPro"/>
</dbReference>
<dbReference type="GO" id="GO:0060271">
    <property type="term" value="P:cilium assembly"/>
    <property type="evidence" value="ECO:0007669"/>
    <property type="project" value="InterPro"/>
</dbReference>
<gene>
    <name evidence="2" type="ORF">TELCIR_23859</name>
</gene>
<dbReference type="InterPro" id="IPR033561">
    <property type="entry name" value="FBF1"/>
</dbReference>
<accession>A0A2G9T9Y1</accession>
<dbReference type="GO" id="GO:0005814">
    <property type="term" value="C:centriole"/>
    <property type="evidence" value="ECO:0007669"/>
    <property type="project" value="TreeGrafter"/>
</dbReference>
<dbReference type="GO" id="GO:0036064">
    <property type="term" value="C:ciliary basal body"/>
    <property type="evidence" value="ECO:0007669"/>
    <property type="project" value="TreeGrafter"/>
</dbReference>
<feature type="coiled-coil region" evidence="1">
    <location>
        <begin position="22"/>
        <end position="63"/>
    </location>
</feature>
<proteinExistence type="predicted"/>
<evidence type="ECO:0000313" key="2">
    <source>
        <dbReference type="EMBL" id="PIO54769.1"/>
    </source>
</evidence>
<keyword evidence="3" id="KW-1185">Reference proteome</keyword>
<sequence length="145" mass="17208">LDQLGSKQEAPEPWDLSLVLLGKRKKLLRNRLENEVERLNREIDELKRRKKEDENDLENLWKEKLSKKDRDCSDELKNLEDYYQKQLSKLNGEHEKELETLKITYERQLEVIQQSTGEWRDVTSVVNKVDTLSSTLHQLADSVTM</sequence>